<evidence type="ECO:0000313" key="8">
    <source>
        <dbReference type="Proteomes" id="UP000526501"/>
    </source>
</evidence>
<evidence type="ECO:0000259" key="5">
    <source>
        <dbReference type="Pfam" id="PF04542"/>
    </source>
</evidence>
<keyword evidence="3" id="KW-0731">Sigma factor</keyword>
<keyword evidence="2" id="KW-0805">Transcription regulation</keyword>
<dbReference type="EMBL" id="JACHVC010000012">
    <property type="protein sequence ID" value="MBC2607149.1"/>
    <property type="molecule type" value="Genomic_DNA"/>
</dbReference>
<dbReference type="Pfam" id="PF04542">
    <property type="entry name" value="Sigma70_r2"/>
    <property type="match status" value="1"/>
</dbReference>
<dbReference type="SUPFAM" id="SSF88946">
    <property type="entry name" value="Sigma2 domain of RNA polymerase sigma factors"/>
    <property type="match status" value="1"/>
</dbReference>
<reference evidence="7 8" key="1">
    <citation type="submission" date="2020-07" db="EMBL/GenBank/DDBJ databases">
        <authorList>
            <person name="Feng X."/>
        </authorList>
    </citation>
    <scope>NUCLEOTIDE SEQUENCE [LARGE SCALE GENOMIC DNA]</scope>
    <source>
        <strain evidence="7 8">JCM23202</strain>
    </source>
</reference>
<dbReference type="InterPro" id="IPR014284">
    <property type="entry name" value="RNA_pol_sigma-70_dom"/>
</dbReference>
<dbReference type="NCBIfam" id="TIGR02937">
    <property type="entry name" value="sigma70-ECF"/>
    <property type="match status" value="1"/>
</dbReference>
<evidence type="ECO:0000256" key="1">
    <source>
        <dbReference type="ARBA" id="ARBA00010641"/>
    </source>
</evidence>
<dbReference type="GO" id="GO:0006352">
    <property type="term" value="P:DNA-templated transcription initiation"/>
    <property type="evidence" value="ECO:0007669"/>
    <property type="project" value="InterPro"/>
</dbReference>
<feature type="domain" description="RNA polymerase sigma-70 region 2" evidence="5">
    <location>
        <begin position="19"/>
        <end position="80"/>
    </location>
</feature>
<dbReference type="Proteomes" id="UP000526501">
    <property type="component" value="Unassembled WGS sequence"/>
</dbReference>
<evidence type="ECO:0000313" key="7">
    <source>
        <dbReference type="EMBL" id="MBC2607149.1"/>
    </source>
</evidence>
<dbReference type="PANTHER" id="PTHR43133">
    <property type="entry name" value="RNA POLYMERASE ECF-TYPE SIGMA FACTO"/>
    <property type="match status" value="1"/>
</dbReference>
<dbReference type="PANTHER" id="PTHR43133:SF63">
    <property type="entry name" value="RNA POLYMERASE SIGMA FACTOR FECI-RELATED"/>
    <property type="match status" value="1"/>
</dbReference>
<evidence type="ECO:0000256" key="3">
    <source>
        <dbReference type="ARBA" id="ARBA00023082"/>
    </source>
</evidence>
<keyword evidence="8" id="KW-1185">Reference proteome</keyword>
<feature type="domain" description="RNA polymerase sigma factor 70 region 4 type 2" evidence="6">
    <location>
        <begin position="113"/>
        <end position="161"/>
    </location>
</feature>
<dbReference type="InterPro" id="IPR013249">
    <property type="entry name" value="RNA_pol_sigma70_r4_t2"/>
</dbReference>
<dbReference type="InterPro" id="IPR013325">
    <property type="entry name" value="RNA_pol_sigma_r2"/>
</dbReference>
<dbReference type="GO" id="GO:0003677">
    <property type="term" value="F:DNA binding"/>
    <property type="evidence" value="ECO:0007669"/>
    <property type="project" value="InterPro"/>
</dbReference>
<evidence type="ECO:0000256" key="2">
    <source>
        <dbReference type="ARBA" id="ARBA00023015"/>
    </source>
</evidence>
<comment type="similarity">
    <text evidence="1">Belongs to the sigma-70 factor family. ECF subfamily.</text>
</comment>
<keyword evidence="4" id="KW-0804">Transcription</keyword>
<comment type="caution">
    <text evidence="7">The sequence shown here is derived from an EMBL/GenBank/DDBJ whole genome shotgun (WGS) entry which is preliminary data.</text>
</comment>
<dbReference type="Gene3D" id="1.10.1740.10">
    <property type="match status" value="1"/>
</dbReference>
<dbReference type="Gene3D" id="1.10.10.10">
    <property type="entry name" value="Winged helix-like DNA-binding domain superfamily/Winged helix DNA-binding domain"/>
    <property type="match status" value="1"/>
</dbReference>
<dbReference type="InterPro" id="IPR007627">
    <property type="entry name" value="RNA_pol_sigma70_r2"/>
</dbReference>
<name>A0A7X1B846_9BACT</name>
<gene>
    <name evidence="7" type="ORF">H5P27_13935</name>
</gene>
<dbReference type="GO" id="GO:0016987">
    <property type="term" value="F:sigma factor activity"/>
    <property type="evidence" value="ECO:0007669"/>
    <property type="project" value="UniProtKB-KW"/>
</dbReference>
<dbReference type="InterPro" id="IPR039425">
    <property type="entry name" value="RNA_pol_sigma-70-like"/>
</dbReference>
<accession>A0A7X1B846</accession>
<dbReference type="Pfam" id="PF08281">
    <property type="entry name" value="Sigma70_r4_2"/>
    <property type="match status" value="1"/>
</dbReference>
<evidence type="ECO:0000256" key="4">
    <source>
        <dbReference type="ARBA" id="ARBA00023163"/>
    </source>
</evidence>
<protein>
    <submittedName>
        <fullName evidence="7">Sigma-70 family RNA polymerase sigma factor</fullName>
    </submittedName>
</protein>
<dbReference type="RefSeq" id="WP_185661006.1">
    <property type="nucleotide sequence ID" value="NZ_CAWPOO010000012.1"/>
</dbReference>
<dbReference type="AlphaFoldDB" id="A0A7X1B846"/>
<dbReference type="CDD" id="cd06171">
    <property type="entry name" value="Sigma70_r4"/>
    <property type="match status" value="1"/>
</dbReference>
<sequence length="178" mass="20139">MPPESPDESDWFREHLQPHDSMLRAWLRSRFPSGVDLDDVMQEAYLKVMKAHAQKEVKAPKAFLFATARNLALNSVRHAKVRGETTALPIEDCEFIDGAEGVHEAVARNQELEILTKAIQSLPDRCRQIFTLRKVYGMSQRDIARKLNISARTVNAQISIGVNKCADFVGRYCETGKL</sequence>
<dbReference type="InterPro" id="IPR036388">
    <property type="entry name" value="WH-like_DNA-bd_sf"/>
</dbReference>
<dbReference type="InterPro" id="IPR013324">
    <property type="entry name" value="RNA_pol_sigma_r3/r4-like"/>
</dbReference>
<evidence type="ECO:0000259" key="6">
    <source>
        <dbReference type="Pfam" id="PF08281"/>
    </source>
</evidence>
<dbReference type="SUPFAM" id="SSF88659">
    <property type="entry name" value="Sigma3 and sigma4 domains of RNA polymerase sigma factors"/>
    <property type="match status" value="1"/>
</dbReference>
<proteinExistence type="inferred from homology"/>
<organism evidence="7 8">
    <name type="scientific">Pelagicoccus albus</name>
    <dbReference type="NCBI Taxonomy" id="415222"/>
    <lineage>
        <taxon>Bacteria</taxon>
        <taxon>Pseudomonadati</taxon>
        <taxon>Verrucomicrobiota</taxon>
        <taxon>Opitutia</taxon>
        <taxon>Puniceicoccales</taxon>
        <taxon>Pelagicoccaceae</taxon>
        <taxon>Pelagicoccus</taxon>
    </lineage>
</organism>